<dbReference type="SUPFAM" id="SSF52833">
    <property type="entry name" value="Thioredoxin-like"/>
    <property type="match status" value="1"/>
</dbReference>
<proteinExistence type="predicted"/>
<keyword evidence="3" id="KW-1185">Reference proteome</keyword>
<dbReference type="EMBL" id="JAESHT010000024">
    <property type="protein sequence ID" value="MBL3675411.1"/>
    <property type="molecule type" value="Genomic_DNA"/>
</dbReference>
<accession>A0ABS1S9K3</accession>
<organism evidence="2 3">
    <name type="scientific">Paracoccus aerius</name>
    <dbReference type="NCBI Taxonomy" id="1915382"/>
    <lineage>
        <taxon>Bacteria</taxon>
        <taxon>Pseudomonadati</taxon>
        <taxon>Pseudomonadota</taxon>
        <taxon>Alphaproteobacteria</taxon>
        <taxon>Rhodobacterales</taxon>
        <taxon>Paracoccaceae</taxon>
        <taxon>Paracoccus</taxon>
    </lineage>
</organism>
<protein>
    <submittedName>
        <fullName evidence="2">Glutathione S-transferase</fullName>
    </submittedName>
</protein>
<dbReference type="Proteomes" id="UP000644749">
    <property type="component" value="Unassembled WGS sequence"/>
</dbReference>
<dbReference type="InterPro" id="IPR054761">
    <property type="entry name" value="GST_C_proteobact"/>
</dbReference>
<dbReference type="SUPFAM" id="SSF47616">
    <property type="entry name" value="GST C-terminal domain-like"/>
    <property type="match status" value="1"/>
</dbReference>
<dbReference type="Gene3D" id="3.40.30.10">
    <property type="entry name" value="Glutaredoxin"/>
    <property type="match status" value="1"/>
</dbReference>
<name>A0ABS1S9K3_9RHOB</name>
<evidence type="ECO:0000259" key="1">
    <source>
        <dbReference type="PROSITE" id="PS50404"/>
    </source>
</evidence>
<sequence length="225" mass="25084">MPDFTLYYWPVPFRGEFVRAILAHVGASVDEPGSDAISAMMSMDTRDQPVPHMAPPMLVDNVSGKAVAEMPAICFWLGERFELLPADPHPRALALKIVNDANDVLDEMTLDGGKAMWTDKSWADYLPRLRRWMAIWEATADQGFLPDQPLGLAQIVTATLWGTMTEQLPELRPLLEAEAPQVALLTSRIRSRGALAVQAAESRRRFGQAWCGGEIETSLRRVLQR</sequence>
<dbReference type="InterPro" id="IPR004045">
    <property type="entry name" value="Glutathione_S-Trfase_N"/>
</dbReference>
<evidence type="ECO:0000313" key="3">
    <source>
        <dbReference type="Proteomes" id="UP000644749"/>
    </source>
</evidence>
<dbReference type="InterPro" id="IPR036282">
    <property type="entry name" value="Glutathione-S-Trfase_C_sf"/>
</dbReference>
<dbReference type="PROSITE" id="PS50404">
    <property type="entry name" value="GST_NTER"/>
    <property type="match status" value="1"/>
</dbReference>
<feature type="domain" description="GST N-terminal" evidence="1">
    <location>
        <begin position="2"/>
        <end position="85"/>
    </location>
</feature>
<comment type="caution">
    <text evidence="2">The sequence shown here is derived from an EMBL/GenBank/DDBJ whole genome shotgun (WGS) entry which is preliminary data.</text>
</comment>
<dbReference type="Pfam" id="PF22119">
    <property type="entry name" value="GST_C_8"/>
    <property type="match status" value="1"/>
</dbReference>
<evidence type="ECO:0000313" key="2">
    <source>
        <dbReference type="EMBL" id="MBL3675411.1"/>
    </source>
</evidence>
<dbReference type="RefSeq" id="WP_191312511.1">
    <property type="nucleotide sequence ID" value="NZ_BNCL01000024.1"/>
</dbReference>
<dbReference type="InterPro" id="IPR036249">
    <property type="entry name" value="Thioredoxin-like_sf"/>
</dbReference>
<dbReference type="Gene3D" id="1.20.1050.10">
    <property type="match status" value="1"/>
</dbReference>
<reference evidence="2 3" key="1">
    <citation type="submission" date="2021-01" db="EMBL/GenBank/DDBJ databases">
        <title>011410 draft genome.</title>
        <authorList>
            <person name="Lang L."/>
        </authorList>
    </citation>
    <scope>NUCLEOTIDE SEQUENCE [LARGE SCALE GENOMIC DNA]</scope>
    <source>
        <strain evidence="2 3">KCTC 42845</strain>
    </source>
</reference>
<gene>
    <name evidence="2" type="ORF">JL111_18205</name>
</gene>